<keyword evidence="2" id="KW-0472">Membrane</keyword>
<sequence>MSVSKFANAPLTRYIAKDASKGGIINKIVDGNFFASHVLKSSPRTLVGTDDKGNQYYESMTSQLGRHRWVLYSDHDDYVDAPTGIPPEWHGWINHINDFTGPEMEATKPFYAIPATVTKTGTPDAYKPKGSWKHPAKRSWGKYTSFCGV</sequence>
<dbReference type="InterPro" id="IPR007763">
    <property type="entry name" value="NDUFA12"/>
</dbReference>
<dbReference type="Proteomes" id="UP001190700">
    <property type="component" value="Unassembled WGS sequence"/>
</dbReference>
<comment type="similarity">
    <text evidence="1 2">Belongs to the complex I NDUFA12 subunit family.</text>
</comment>
<keyword evidence="2" id="KW-0249">Electron transport</keyword>
<keyword evidence="2" id="KW-0679">Respiratory chain</keyword>
<protein>
    <recommendedName>
        <fullName evidence="2">NADH dehydrogenase [ubiquinone] 1 alpha subcomplex subunit 12</fullName>
    </recommendedName>
</protein>
<dbReference type="GO" id="GO:0045271">
    <property type="term" value="C:respiratory chain complex I"/>
    <property type="evidence" value="ECO:0007669"/>
    <property type="project" value="InterPro"/>
</dbReference>
<keyword evidence="2" id="KW-0813">Transport</keyword>
<proteinExistence type="inferred from homology"/>
<comment type="function">
    <text evidence="2">Accessory subunit of the mitochondrial membrane respiratory chain NADH dehydrogenase (Complex I), that is believed not to be involved in catalysis. Complex I functions in the transfer of electrons from NADH to the respiratory chain. The immediate electron acceptor for the enzyme is believed to be ubiquinone.</text>
</comment>
<evidence type="ECO:0000313" key="4">
    <source>
        <dbReference type="Proteomes" id="UP001190700"/>
    </source>
</evidence>
<dbReference type="PANTHER" id="PTHR12910:SF2">
    <property type="entry name" value="NADH DEHYDROGENASE [UBIQUINONE] 1 ALPHA SUBCOMPLEX SUBUNIT 12"/>
    <property type="match status" value="1"/>
</dbReference>
<keyword evidence="2" id="KW-0999">Mitochondrion inner membrane</keyword>
<evidence type="ECO:0000256" key="2">
    <source>
        <dbReference type="RuleBase" id="RU363103"/>
    </source>
</evidence>
<name>A0AAE0L0K1_9CHLO</name>
<keyword evidence="4" id="KW-1185">Reference proteome</keyword>
<dbReference type="AlphaFoldDB" id="A0AAE0L0K1"/>
<gene>
    <name evidence="3" type="ORF">CYMTET_24139</name>
</gene>
<dbReference type="Pfam" id="PF05071">
    <property type="entry name" value="NDUFA12"/>
    <property type="match status" value="1"/>
</dbReference>
<dbReference type="PANTHER" id="PTHR12910">
    <property type="entry name" value="NADH-UBIQUINONE OXIDOREDUCTASE SUBUNIT B17.2"/>
    <property type="match status" value="1"/>
</dbReference>
<comment type="subcellular location">
    <subcellularLocation>
        <location evidence="2">Mitochondrion inner membrane</location>
        <topology evidence="2">Peripheral membrane protein</topology>
        <orientation evidence="2">Matrix side</orientation>
    </subcellularLocation>
</comment>
<evidence type="ECO:0000256" key="1">
    <source>
        <dbReference type="ARBA" id="ARBA00007355"/>
    </source>
</evidence>
<dbReference type="GO" id="GO:0005743">
    <property type="term" value="C:mitochondrial inner membrane"/>
    <property type="evidence" value="ECO:0007669"/>
    <property type="project" value="UniProtKB-SubCell"/>
</dbReference>
<evidence type="ECO:0000313" key="3">
    <source>
        <dbReference type="EMBL" id="KAK3267290.1"/>
    </source>
</evidence>
<dbReference type="EMBL" id="LGRX02012505">
    <property type="protein sequence ID" value="KAK3267290.1"/>
    <property type="molecule type" value="Genomic_DNA"/>
</dbReference>
<organism evidence="3 4">
    <name type="scientific">Cymbomonas tetramitiformis</name>
    <dbReference type="NCBI Taxonomy" id="36881"/>
    <lineage>
        <taxon>Eukaryota</taxon>
        <taxon>Viridiplantae</taxon>
        <taxon>Chlorophyta</taxon>
        <taxon>Pyramimonadophyceae</taxon>
        <taxon>Pyramimonadales</taxon>
        <taxon>Pyramimonadaceae</taxon>
        <taxon>Cymbomonas</taxon>
    </lineage>
</organism>
<reference evidence="3 4" key="1">
    <citation type="journal article" date="2015" name="Genome Biol. Evol.">
        <title>Comparative Genomics of a Bacterivorous Green Alga Reveals Evolutionary Causalities and Consequences of Phago-Mixotrophic Mode of Nutrition.</title>
        <authorList>
            <person name="Burns J.A."/>
            <person name="Paasch A."/>
            <person name="Narechania A."/>
            <person name="Kim E."/>
        </authorList>
    </citation>
    <scope>NUCLEOTIDE SEQUENCE [LARGE SCALE GENOMIC DNA]</scope>
    <source>
        <strain evidence="3 4">PLY_AMNH</strain>
    </source>
</reference>
<keyword evidence="2" id="KW-0496">Mitochondrion</keyword>
<comment type="caution">
    <text evidence="3">The sequence shown here is derived from an EMBL/GenBank/DDBJ whole genome shotgun (WGS) entry which is preliminary data.</text>
</comment>
<accession>A0AAE0L0K1</accession>
<dbReference type="GO" id="GO:0006979">
    <property type="term" value="P:response to oxidative stress"/>
    <property type="evidence" value="ECO:0007669"/>
    <property type="project" value="TreeGrafter"/>
</dbReference>